<dbReference type="Proteomes" id="UP000642094">
    <property type="component" value="Unassembled WGS sequence"/>
</dbReference>
<reference evidence="1 2" key="1">
    <citation type="journal article" date="2020" name="ISME J.">
        <title>Comparative genomics reveals insights into cyanobacterial evolution and habitat adaptation.</title>
        <authorList>
            <person name="Chen M.Y."/>
            <person name="Teng W.K."/>
            <person name="Zhao L."/>
            <person name="Hu C.X."/>
            <person name="Zhou Y.K."/>
            <person name="Han B.P."/>
            <person name="Song L.R."/>
            <person name="Shu W.S."/>
        </authorList>
    </citation>
    <scope>NUCLEOTIDE SEQUENCE [LARGE SCALE GENOMIC DNA]</scope>
    <source>
        <strain evidence="1 2">FACHB-723</strain>
    </source>
</reference>
<protein>
    <submittedName>
        <fullName evidence="1">Methyltransferase domain-containing protein</fullName>
    </submittedName>
</protein>
<gene>
    <name evidence="1" type="ORF">H6F41_08005</name>
</gene>
<dbReference type="EMBL" id="JACJQB010000011">
    <property type="protein sequence ID" value="MBD2188085.1"/>
    <property type="molecule type" value="Genomic_DNA"/>
</dbReference>
<dbReference type="GO" id="GO:0008168">
    <property type="term" value="F:methyltransferase activity"/>
    <property type="evidence" value="ECO:0007669"/>
    <property type="project" value="UniProtKB-KW"/>
</dbReference>
<dbReference type="InterPro" id="IPR029063">
    <property type="entry name" value="SAM-dependent_MTases_sf"/>
</dbReference>
<keyword evidence="2" id="KW-1185">Reference proteome</keyword>
<sequence length="262" mass="30680">MQISNTLASEEYQEIQRLLATLPDKSVSLSQMWQLMDQVWDDLGCDNLILDQEKITAFYKHPVWLLNGFFIEQHEVSLQHRHIIADLIVQLSVKHVLDFGGGFGTLARIIANKSGNIEIDIYEPYPNNFAIEECKDYPLIQFVHNLHKKYDCLVSTDVLEHVTDPLQIFENMIETVSLNGYLIIANCFRPVIKCHLPSTFHFRYTFNLFARLMGLKVLGKCKGKHATIYQKIHKRPTNWKIIRTIEYLSQKTYFYILRHLHK</sequence>
<dbReference type="RefSeq" id="WP_190402944.1">
    <property type="nucleotide sequence ID" value="NZ_JACJQB010000011.1"/>
</dbReference>
<evidence type="ECO:0000313" key="2">
    <source>
        <dbReference type="Proteomes" id="UP000642094"/>
    </source>
</evidence>
<dbReference type="GO" id="GO:0032259">
    <property type="term" value="P:methylation"/>
    <property type="evidence" value="ECO:0007669"/>
    <property type="project" value="UniProtKB-KW"/>
</dbReference>
<keyword evidence="1" id="KW-0808">Transferase</keyword>
<dbReference type="SUPFAM" id="SSF53335">
    <property type="entry name" value="S-adenosyl-L-methionine-dependent methyltransferases"/>
    <property type="match status" value="1"/>
</dbReference>
<name>A0ABR7ZX95_9CYAN</name>
<keyword evidence="1" id="KW-0489">Methyltransferase</keyword>
<dbReference type="Gene3D" id="3.40.50.150">
    <property type="entry name" value="Vaccinia Virus protein VP39"/>
    <property type="match status" value="1"/>
</dbReference>
<dbReference type="Pfam" id="PF13489">
    <property type="entry name" value="Methyltransf_23"/>
    <property type="match status" value="1"/>
</dbReference>
<organism evidence="1 2">
    <name type="scientific">Pseudanabaena mucicola FACHB-723</name>
    <dbReference type="NCBI Taxonomy" id="2692860"/>
    <lineage>
        <taxon>Bacteria</taxon>
        <taxon>Bacillati</taxon>
        <taxon>Cyanobacteriota</taxon>
        <taxon>Cyanophyceae</taxon>
        <taxon>Pseudanabaenales</taxon>
        <taxon>Pseudanabaenaceae</taxon>
        <taxon>Pseudanabaena</taxon>
    </lineage>
</organism>
<proteinExistence type="predicted"/>
<accession>A0ABR7ZX95</accession>
<comment type="caution">
    <text evidence="1">The sequence shown here is derived from an EMBL/GenBank/DDBJ whole genome shotgun (WGS) entry which is preliminary data.</text>
</comment>
<evidence type="ECO:0000313" key="1">
    <source>
        <dbReference type="EMBL" id="MBD2188085.1"/>
    </source>
</evidence>